<keyword evidence="2" id="KW-1185">Reference proteome</keyword>
<evidence type="ECO:0000313" key="1">
    <source>
        <dbReference type="EMBL" id="MQL82449.1"/>
    </source>
</evidence>
<comment type="caution">
    <text evidence="1">The sequence shown here is derived from an EMBL/GenBank/DDBJ whole genome shotgun (WGS) entry which is preliminary data.</text>
</comment>
<evidence type="ECO:0000313" key="2">
    <source>
        <dbReference type="Proteomes" id="UP000652761"/>
    </source>
</evidence>
<name>A0A843URM7_COLES</name>
<dbReference type="EMBL" id="NMUH01000631">
    <property type="protein sequence ID" value="MQL82449.1"/>
    <property type="molecule type" value="Genomic_DNA"/>
</dbReference>
<protein>
    <submittedName>
        <fullName evidence="1">Uncharacterized protein</fullName>
    </submittedName>
</protein>
<gene>
    <name evidence="1" type="ORF">Taro_014919</name>
</gene>
<sequence>MRLGRINLVIPHLQFTLLDQRLHDVFENIAVFQRMPQDLVVQTVPGIILLCSLIRSLRRWEGSGYRLAFVSLLFKRFETLFAKLNRIFLMGRPLTPHAEVSPPLGVVQR</sequence>
<dbReference type="Proteomes" id="UP000652761">
    <property type="component" value="Unassembled WGS sequence"/>
</dbReference>
<dbReference type="AlphaFoldDB" id="A0A843URM7"/>
<proteinExistence type="predicted"/>
<accession>A0A843URM7</accession>
<reference evidence="1" key="1">
    <citation type="submission" date="2017-07" db="EMBL/GenBank/DDBJ databases">
        <title>Taro Niue Genome Assembly and Annotation.</title>
        <authorList>
            <person name="Atibalentja N."/>
            <person name="Keating K."/>
            <person name="Fields C.J."/>
        </authorList>
    </citation>
    <scope>NUCLEOTIDE SEQUENCE</scope>
    <source>
        <strain evidence="1">Niue_2</strain>
        <tissue evidence="1">Leaf</tissue>
    </source>
</reference>
<organism evidence="1 2">
    <name type="scientific">Colocasia esculenta</name>
    <name type="common">Wild taro</name>
    <name type="synonym">Arum esculentum</name>
    <dbReference type="NCBI Taxonomy" id="4460"/>
    <lineage>
        <taxon>Eukaryota</taxon>
        <taxon>Viridiplantae</taxon>
        <taxon>Streptophyta</taxon>
        <taxon>Embryophyta</taxon>
        <taxon>Tracheophyta</taxon>
        <taxon>Spermatophyta</taxon>
        <taxon>Magnoliopsida</taxon>
        <taxon>Liliopsida</taxon>
        <taxon>Araceae</taxon>
        <taxon>Aroideae</taxon>
        <taxon>Colocasieae</taxon>
        <taxon>Colocasia</taxon>
    </lineage>
</organism>